<dbReference type="RefSeq" id="WP_093153285.1">
    <property type="nucleotide sequence ID" value="NZ_FNBW01000015.1"/>
</dbReference>
<dbReference type="SUPFAM" id="SSF52833">
    <property type="entry name" value="Thioredoxin-like"/>
    <property type="match status" value="1"/>
</dbReference>
<gene>
    <name evidence="3" type="ORF">SAMN05660686_04075</name>
</gene>
<dbReference type="Proteomes" id="UP000198615">
    <property type="component" value="Unassembled WGS sequence"/>
</dbReference>
<dbReference type="Pfam" id="PF13409">
    <property type="entry name" value="GST_N_2"/>
    <property type="match status" value="1"/>
</dbReference>
<evidence type="ECO:0000259" key="1">
    <source>
        <dbReference type="PROSITE" id="PS50404"/>
    </source>
</evidence>
<accession>A0A8G2BL45</accession>
<dbReference type="CDD" id="cd03057">
    <property type="entry name" value="GST_N_Beta"/>
    <property type="match status" value="1"/>
</dbReference>
<dbReference type="Gene3D" id="3.40.30.10">
    <property type="entry name" value="Glutaredoxin"/>
    <property type="match status" value="1"/>
</dbReference>
<dbReference type="PANTHER" id="PTHR44051">
    <property type="entry name" value="GLUTATHIONE S-TRANSFERASE-RELATED"/>
    <property type="match status" value="1"/>
</dbReference>
<dbReference type="AlphaFoldDB" id="A0A8G2BL45"/>
<dbReference type="SFLD" id="SFLDG00358">
    <property type="entry name" value="Main_(cytGST)"/>
    <property type="match status" value="1"/>
</dbReference>
<evidence type="ECO:0000259" key="2">
    <source>
        <dbReference type="PROSITE" id="PS50405"/>
    </source>
</evidence>
<dbReference type="InterPro" id="IPR004046">
    <property type="entry name" value="GST_C"/>
</dbReference>
<dbReference type="PANTHER" id="PTHR44051:SF21">
    <property type="entry name" value="GLUTATHIONE S-TRANSFERASE FAMILY PROTEIN"/>
    <property type="match status" value="1"/>
</dbReference>
<proteinExistence type="predicted"/>
<dbReference type="OrthoDB" id="7583243at2"/>
<protein>
    <submittedName>
        <fullName evidence="3">Glutathione S-transferase</fullName>
    </submittedName>
</protein>
<sequence length="212" mass="23091">MVHTLYWSSFSGSLAPLCLLIEGGVPHDTVQVRTKEKEHKTDVYLRDIHPLGTVPALRLPDGRVLLESAAMVLHLAELAPALAPAPGSTERPMYLQWVAYGSGTLYPAYQRIYHVEDMVPDEAARPAAKELAMAGLAPRWKVVDDALAAGSGPYLFGDTASAADIYLAMLALWHPEQEPFAAACPKVRAMKNAVWKIPSMQQALKVHGLPTE</sequence>
<feature type="domain" description="GST C-terminal" evidence="2">
    <location>
        <begin position="87"/>
        <end position="212"/>
    </location>
</feature>
<dbReference type="InterPro" id="IPR004045">
    <property type="entry name" value="Glutathione_S-Trfase_N"/>
</dbReference>
<dbReference type="Pfam" id="PF14497">
    <property type="entry name" value="GST_C_3"/>
    <property type="match status" value="1"/>
</dbReference>
<dbReference type="InterPro" id="IPR040079">
    <property type="entry name" value="Glutathione_S-Trfase"/>
</dbReference>
<dbReference type="PROSITE" id="PS50404">
    <property type="entry name" value="GST_NTER"/>
    <property type="match status" value="1"/>
</dbReference>
<keyword evidence="3" id="KW-0808">Transferase</keyword>
<dbReference type="SFLD" id="SFLDS00019">
    <property type="entry name" value="Glutathione_Transferase_(cytos"/>
    <property type="match status" value="1"/>
</dbReference>
<dbReference type="InterPro" id="IPR036282">
    <property type="entry name" value="Glutathione-S-Trfase_C_sf"/>
</dbReference>
<dbReference type="GO" id="GO:0016740">
    <property type="term" value="F:transferase activity"/>
    <property type="evidence" value="ECO:0007669"/>
    <property type="project" value="UniProtKB-KW"/>
</dbReference>
<comment type="caution">
    <text evidence="3">The sequence shown here is derived from an EMBL/GenBank/DDBJ whole genome shotgun (WGS) entry which is preliminary data.</text>
</comment>
<reference evidence="3 4" key="1">
    <citation type="submission" date="2016-10" db="EMBL/GenBank/DDBJ databases">
        <authorList>
            <person name="Varghese N."/>
            <person name="Submissions S."/>
        </authorList>
    </citation>
    <scope>NUCLEOTIDE SEQUENCE [LARGE SCALE GENOMIC DNA]</scope>
    <source>
        <strain evidence="3 4">DSM 18839</strain>
    </source>
</reference>
<dbReference type="PROSITE" id="PS50405">
    <property type="entry name" value="GST_CTER"/>
    <property type="match status" value="1"/>
</dbReference>
<dbReference type="EMBL" id="FNBW01000015">
    <property type="protein sequence ID" value="SDG34124.1"/>
    <property type="molecule type" value="Genomic_DNA"/>
</dbReference>
<dbReference type="SUPFAM" id="SSF47616">
    <property type="entry name" value="GST C-terminal domain-like"/>
    <property type="match status" value="1"/>
</dbReference>
<evidence type="ECO:0000313" key="3">
    <source>
        <dbReference type="EMBL" id="SDG34124.1"/>
    </source>
</evidence>
<dbReference type="InterPro" id="IPR010987">
    <property type="entry name" value="Glutathione-S-Trfase_C-like"/>
</dbReference>
<organism evidence="3 4">
    <name type="scientific">Thalassobaculum litoreum DSM 18839</name>
    <dbReference type="NCBI Taxonomy" id="1123362"/>
    <lineage>
        <taxon>Bacteria</taxon>
        <taxon>Pseudomonadati</taxon>
        <taxon>Pseudomonadota</taxon>
        <taxon>Alphaproteobacteria</taxon>
        <taxon>Rhodospirillales</taxon>
        <taxon>Thalassobaculaceae</taxon>
        <taxon>Thalassobaculum</taxon>
    </lineage>
</organism>
<name>A0A8G2BL45_9PROT</name>
<evidence type="ECO:0000313" key="4">
    <source>
        <dbReference type="Proteomes" id="UP000198615"/>
    </source>
</evidence>
<dbReference type="Gene3D" id="1.20.1050.10">
    <property type="match status" value="1"/>
</dbReference>
<feature type="domain" description="GST N-terminal" evidence="1">
    <location>
        <begin position="1"/>
        <end position="83"/>
    </location>
</feature>
<dbReference type="InterPro" id="IPR036249">
    <property type="entry name" value="Thioredoxin-like_sf"/>
</dbReference>
<keyword evidence="4" id="KW-1185">Reference proteome</keyword>